<protein>
    <submittedName>
        <fullName evidence="2">Uncharacterized protein</fullName>
    </submittedName>
</protein>
<organism evidence="2">
    <name type="scientific">marine sediment metagenome</name>
    <dbReference type="NCBI Taxonomy" id="412755"/>
    <lineage>
        <taxon>unclassified sequences</taxon>
        <taxon>metagenomes</taxon>
        <taxon>ecological metagenomes</taxon>
    </lineage>
</organism>
<sequence length="47" mass="5691">MEKLLEKGMLEFHIKIAEEEIKTLKEAIERQQARINQMTYRIEELKS</sequence>
<dbReference type="EMBL" id="LAZR01002570">
    <property type="protein sequence ID" value="KKN28354.1"/>
    <property type="molecule type" value="Genomic_DNA"/>
</dbReference>
<keyword evidence="1" id="KW-0175">Coiled coil</keyword>
<accession>A0A0F9PDZ8</accession>
<evidence type="ECO:0000256" key="1">
    <source>
        <dbReference type="SAM" id="Coils"/>
    </source>
</evidence>
<evidence type="ECO:0000313" key="2">
    <source>
        <dbReference type="EMBL" id="KKN28354.1"/>
    </source>
</evidence>
<comment type="caution">
    <text evidence="2">The sequence shown here is derived from an EMBL/GenBank/DDBJ whole genome shotgun (WGS) entry which is preliminary data.</text>
</comment>
<gene>
    <name evidence="2" type="ORF">LCGC14_0854800</name>
</gene>
<name>A0A0F9PDZ8_9ZZZZ</name>
<reference evidence="2" key="1">
    <citation type="journal article" date="2015" name="Nature">
        <title>Complex archaea that bridge the gap between prokaryotes and eukaryotes.</title>
        <authorList>
            <person name="Spang A."/>
            <person name="Saw J.H."/>
            <person name="Jorgensen S.L."/>
            <person name="Zaremba-Niedzwiedzka K."/>
            <person name="Martijn J."/>
            <person name="Lind A.E."/>
            <person name="van Eijk R."/>
            <person name="Schleper C."/>
            <person name="Guy L."/>
            <person name="Ettema T.J."/>
        </authorList>
    </citation>
    <scope>NUCLEOTIDE SEQUENCE</scope>
</reference>
<feature type="coiled-coil region" evidence="1">
    <location>
        <begin position="14"/>
        <end position="41"/>
    </location>
</feature>
<dbReference type="AlphaFoldDB" id="A0A0F9PDZ8"/>
<proteinExistence type="predicted"/>